<keyword evidence="2" id="KW-0472">Membrane</keyword>
<feature type="transmembrane region" description="Helical" evidence="2">
    <location>
        <begin position="179"/>
        <end position="201"/>
    </location>
</feature>
<dbReference type="InterPro" id="IPR014529">
    <property type="entry name" value="UCP026631"/>
</dbReference>
<dbReference type="PANTHER" id="PTHR34473">
    <property type="entry name" value="UPF0699 TRANSMEMBRANE PROTEIN YDBS"/>
    <property type="match status" value="1"/>
</dbReference>
<dbReference type="PANTHER" id="PTHR34473:SF2">
    <property type="entry name" value="UPF0699 TRANSMEMBRANE PROTEIN YDBT"/>
    <property type="match status" value="1"/>
</dbReference>
<protein>
    <submittedName>
        <fullName evidence="4">PH domain-containing protein</fullName>
    </submittedName>
</protein>
<keyword evidence="5" id="KW-1185">Reference proteome</keyword>
<comment type="caution">
    <text evidence="4">The sequence shown here is derived from an EMBL/GenBank/DDBJ whole genome shotgun (WGS) entry which is preliminary data.</text>
</comment>
<evidence type="ECO:0000256" key="1">
    <source>
        <dbReference type="SAM" id="MobiDB-lite"/>
    </source>
</evidence>
<keyword evidence="2" id="KW-1133">Transmembrane helix</keyword>
<evidence type="ECO:0000259" key="3">
    <source>
        <dbReference type="Pfam" id="PF03703"/>
    </source>
</evidence>
<feature type="domain" description="YdbS-like PH" evidence="3">
    <location>
        <begin position="253"/>
        <end position="310"/>
    </location>
</feature>
<dbReference type="EMBL" id="JBHUGS010000001">
    <property type="protein sequence ID" value="MFD1949444.1"/>
    <property type="molecule type" value="Genomic_DNA"/>
</dbReference>
<evidence type="ECO:0000256" key="2">
    <source>
        <dbReference type="SAM" id="Phobius"/>
    </source>
</evidence>
<dbReference type="PIRSF" id="PIRSF026631">
    <property type="entry name" value="UCP026631"/>
    <property type="match status" value="1"/>
</dbReference>
<feature type="domain" description="YdbS-like PH" evidence="3">
    <location>
        <begin position="67"/>
        <end position="145"/>
    </location>
</feature>
<keyword evidence="2" id="KW-0812">Transmembrane</keyword>
<sequence>MTPDTPTAATPRRLDPRSVALMAVRKLPSMVFGIPLIATMSATGRVWLALLALAAAAVSLGALWLRWRSFTYAIGADDITITQGILTTNRRSIPLDRIQDVSIERRPLARLFGVATVRLETGAGETDEGVLDAVSLAEAERIRALLRSPRSAAAPDLPQPAPERTIFAMDARRLAQMGAFGFSLVWLAAIGAAFQAIDGFIDFDRDDIRRTIGAAPDLAAHWVSLLTVAATLLAVLAAGVVAGFIRTVLTQYGFRLTLADGRFRRVRGLLTRTEVVVGIARIQLALVERGPVSGRLGWASLRFQTLGGSNDAGGRQDMAPFARPPEIAAIVTAAGLPAFDPQPLRPVAPGHVLRSTLIHAGLPLVAILAAGIVFPPALFGLLLLPIPVGAALLARRHHRYALVGDSLQVAHGVLARREWTVPRDAVQAVTLSRTWLQRRLDLVTVRVDTAGARGLHRPDIVDIAPAAAARLAADLAMTEMKLETERDSDVATVHAPITEPTDERTFS</sequence>
<dbReference type="RefSeq" id="WP_380926949.1">
    <property type="nucleotide sequence ID" value="NZ_JBHUGS010000001.1"/>
</dbReference>
<feature type="transmembrane region" description="Helical" evidence="2">
    <location>
        <begin position="221"/>
        <end position="245"/>
    </location>
</feature>
<dbReference type="Proteomes" id="UP001597400">
    <property type="component" value="Unassembled WGS sequence"/>
</dbReference>
<name>A0ABW4TVJ6_9SPHN</name>
<gene>
    <name evidence="4" type="ORF">ACFSGX_01520</name>
</gene>
<feature type="transmembrane region" description="Helical" evidence="2">
    <location>
        <begin position="46"/>
        <end position="65"/>
    </location>
</feature>
<feature type="domain" description="YdbS-like PH" evidence="3">
    <location>
        <begin position="396"/>
        <end position="467"/>
    </location>
</feature>
<dbReference type="InterPro" id="IPR005182">
    <property type="entry name" value="YdbS-like_PH"/>
</dbReference>
<evidence type="ECO:0000313" key="4">
    <source>
        <dbReference type="EMBL" id="MFD1949444.1"/>
    </source>
</evidence>
<accession>A0ABW4TVJ6</accession>
<proteinExistence type="predicted"/>
<reference evidence="5" key="1">
    <citation type="journal article" date="2019" name="Int. J. Syst. Evol. Microbiol.">
        <title>The Global Catalogue of Microorganisms (GCM) 10K type strain sequencing project: providing services to taxonomists for standard genome sequencing and annotation.</title>
        <authorList>
            <consortium name="The Broad Institute Genomics Platform"/>
            <consortium name="The Broad Institute Genome Sequencing Center for Infectious Disease"/>
            <person name="Wu L."/>
            <person name="Ma J."/>
        </authorList>
    </citation>
    <scope>NUCLEOTIDE SEQUENCE [LARGE SCALE GENOMIC DNA]</scope>
    <source>
        <strain evidence="5">CGMCC 1.12702</strain>
    </source>
</reference>
<evidence type="ECO:0000313" key="5">
    <source>
        <dbReference type="Proteomes" id="UP001597400"/>
    </source>
</evidence>
<feature type="region of interest" description="Disordered" evidence="1">
    <location>
        <begin position="487"/>
        <end position="507"/>
    </location>
</feature>
<organism evidence="4 5">
    <name type="scientific">Sphingomonas arantia</name>
    <dbReference type="NCBI Taxonomy" id="1460676"/>
    <lineage>
        <taxon>Bacteria</taxon>
        <taxon>Pseudomonadati</taxon>
        <taxon>Pseudomonadota</taxon>
        <taxon>Alphaproteobacteria</taxon>
        <taxon>Sphingomonadales</taxon>
        <taxon>Sphingomonadaceae</taxon>
        <taxon>Sphingomonas</taxon>
    </lineage>
</organism>
<dbReference type="Pfam" id="PF03703">
    <property type="entry name" value="bPH_2"/>
    <property type="match status" value="3"/>
</dbReference>